<dbReference type="AlphaFoldDB" id="A0A6N2N4N9"/>
<protein>
    <recommendedName>
        <fullName evidence="3">Secreted protein</fullName>
    </recommendedName>
</protein>
<accession>A0A6N2N4N9</accession>
<gene>
    <name evidence="2" type="ORF">SVIM_LOCUS450748</name>
</gene>
<name>A0A6N2N4N9_SALVM</name>
<sequence>MHIKHGFDIIYALVHCLVIASYLRSQNDCILPGLGQHEVQPLTRTVRANLQNSGLIVVRNPKWQPSLASCRLSF</sequence>
<keyword evidence="1" id="KW-0732">Signal</keyword>
<feature type="chain" id="PRO_5026916799" description="Secreted protein" evidence="1">
    <location>
        <begin position="26"/>
        <end position="74"/>
    </location>
</feature>
<reference evidence="2" key="1">
    <citation type="submission" date="2019-03" db="EMBL/GenBank/DDBJ databases">
        <authorList>
            <person name="Mank J."/>
            <person name="Almeida P."/>
        </authorList>
    </citation>
    <scope>NUCLEOTIDE SEQUENCE</scope>
    <source>
        <strain evidence="2">78183</strain>
    </source>
</reference>
<evidence type="ECO:0008006" key="3">
    <source>
        <dbReference type="Google" id="ProtNLM"/>
    </source>
</evidence>
<dbReference type="EMBL" id="CAADRP010002074">
    <property type="protein sequence ID" value="VFU60713.1"/>
    <property type="molecule type" value="Genomic_DNA"/>
</dbReference>
<organism evidence="2">
    <name type="scientific">Salix viminalis</name>
    <name type="common">Common osier</name>
    <name type="synonym">Basket willow</name>
    <dbReference type="NCBI Taxonomy" id="40686"/>
    <lineage>
        <taxon>Eukaryota</taxon>
        <taxon>Viridiplantae</taxon>
        <taxon>Streptophyta</taxon>
        <taxon>Embryophyta</taxon>
        <taxon>Tracheophyta</taxon>
        <taxon>Spermatophyta</taxon>
        <taxon>Magnoliopsida</taxon>
        <taxon>eudicotyledons</taxon>
        <taxon>Gunneridae</taxon>
        <taxon>Pentapetalae</taxon>
        <taxon>rosids</taxon>
        <taxon>fabids</taxon>
        <taxon>Malpighiales</taxon>
        <taxon>Salicaceae</taxon>
        <taxon>Saliceae</taxon>
        <taxon>Salix</taxon>
    </lineage>
</organism>
<evidence type="ECO:0000313" key="2">
    <source>
        <dbReference type="EMBL" id="VFU60713.1"/>
    </source>
</evidence>
<feature type="signal peptide" evidence="1">
    <location>
        <begin position="1"/>
        <end position="25"/>
    </location>
</feature>
<proteinExistence type="predicted"/>
<evidence type="ECO:0000256" key="1">
    <source>
        <dbReference type="SAM" id="SignalP"/>
    </source>
</evidence>